<keyword evidence="2" id="KW-1185">Reference proteome</keyword>
<protein>
    <submittedName>
        <fullName evidence="1">Uncharacterized protein</fullName>
    </submittedName>
</protein>
<reference evidence="2" key="1">
    <citation type="submission" date="2017-01" db="EMBL/GenBank/DDBJ databases">
        <authorList>
            <person name="Wang Y."/>
            <person name="White M."/>
            <person name="Kvist S."/>
            <person name="Moncalvo J.-M."/>
        </authorList>
    </citation>
    <scope>NUCLEOTIDE SEQUENCE [LARGE SCALE GENOMIC DNA]</scope>
    <source>
        <strain evidence="2">ID-206-W2</strain>
    </source>
</reference>
<evidence type="ECO:0000313" key="2">
    <source>
        <dbReference type="Proteomes" id="UP000187429"/>
    </source>
</evidence>
<accession>A0A1R1Y4Z6</accession>
<comment type="caution">
    <text evidence="1">The sequence shown here is derived from an EMBL/GenBank/DDBJ whole genome shotgun (WGS) entry which is preliminary data.</text>
</comment>
<evidence type="ECO:0000313" key="1">
    <source>
        <dbReference type="EMBL" id="OMJ21968.1"/>
    </source>
</evidence>
<dbReference type="EMBL" id="LSSM01002370">
    <property type="protein sequence ID" value="OMJ21968.1"/>
    <property type="molecule type" value="Genomic_DNA"/>
</dbReference>
<dbReference type="AlphaFoldDB" id="A0A1R1Y4Z6"/>
<feature type="non-terminal residue" evidence="1">
    <location>
        <position position="187"/>
    </location>
</feature>
<name>A0A1R1Y4Z6_9FUNG</name>
<sequence length="187" mass="20766">MKLIADQLISNDSKKLWNFIKSYTRKSFQSIADDPVYNSKKILIIEKQSKIKIWRNHFGELAKDTTGNSRSSDKWEKLIPIYIDYYPECDSTILWTDITDALADTPNNKAPGADGVPSEGVRGVRMPGITSRIPGLLFADDAVLLAESSADLQAALDTITEWSDTWEMAVNASKCGIMTISGELTTD</sequence>
<proteinExistence type="predicted"/>
<organism evidence="1 2">
    <name type="scientific">Smittium culicis</name>
    <dbReference type="NCBI Taxonomy" id="133412"/>
    <lineage>
        <taxon>Eukaryota</taxon>
        <taxon>Fungi</taxon>
        <taxon>Fungi incertae sedis</taxon>
        <taxon>Zoopagomycota</taxon>
        <taxon>Kickxellomycotina</taxon>
        <taxon>Harpellomycetes</taxon>
        <taxon>Harpellales</taxon>
        <taxon>Legeriomycetaceae</taxon>
        <taxon>Smittium</taxon>
    </lineage>
</organism>
<dbReference type="Proteomes" id="UP000187429">
    <property type="component" value="Unassembled WGS sequence"/>
</dbReference>
<gene>
    <name evidence="1" type="ORF">AYI69_g5594</name>
</gene>
<dbReference type="OrthoDB" id="10515108at2759"/>